<comment type="caution">
    <text evidence="1">The sequence shown here is derived from an EMBL/GenBank/DDBJ whole genome shotgun (WGS) entry which is preliminary data.</text>
</comment>
<dbReference type="InterPro" id="IPR018641">
    <property type="entry name" value="Trfase_1_rSAM/seldom-assoc"/>
</dbReference>
<name>A0ABU3W0F4_9GAMM</name>
<reference evidence="1 2" key="1">
    <citation type="submission" date="2023-10" db="EMBL/GenBank/DDBJ databases">
        <title>Characteristics and mechanism of a salt-tolerant marine origin heterotrophic nitrifying- aerobic denitrifying bacteria Marinobacter xestospongiae HN1.</title>
        <authorList>
            <person name="Qi R."/>
        </authorList>
    </citation>
    <scope>NUCLEOTIDE SEQUENCE [LARGE SCALE GENOMIC DNA]</scope>
    <source>
        <strain evidence="1 2">HN1</strain>
    </source>
</reference>
<dbReference type="EMBL" id="JAWIIJ010000010">
    <property type="protein sequence ID" value="MDV2080022.1"/>
    <property type="molecule type" value="Genomic_DNA"/>
</dbReference>
<dbReference type="PANTHER" id="PTHR36529:SF1">
    <property type="entry name" value="GLYCOSYLTRANSFERASE"/>
    <property type="match status" value="1"/>
</dbReference>
<evidence type="ECO:0000313" key="2">
    <source>
        <dbReference type="Proteomes" id="UP001269819"/>
    </source>
</evidence>
<protein>
    <submittedName>
        <fullName evidence="1">TIGR04282 family arsenosugar biosynthesis glycosyltransferase</fullName>
    </submittedName>
</protein>
<dbReference type="Pfam" id="PF09837">
    <property type="entry name" value="DUF2064"/>
    <property type="match status" value="1"/>
</dbReference>
<organism evidence="1 2">
    <name type="scientific">Marinobacter xestospongiae</name>
    <dbReference type="NCBI Taxonomy" id="994319"/>
    <lineage>
        <taxon>Bacteria</taxon>
        <taxon>Pseudomonadati</taxon>
        <taxon>Pseudomonadota</taxon>
        <taxon>Gammaproteobacteria</taxon>
        <taxon>Pseudomonadales</taxon>
        <taxon>Marinobacteraceae</taxon>
        <taxon>Marinobacter</taxon>
    </lineage>
</organism>
<dbReference type="InterPro" id="IPR029044">
    <property type="entry name" value="Nucleotide-diphossugar_trans"/>
</dbReference>
<dbReference type="Proteomes" id="UP001269819">
    <property type="component" value="Unassembled WGS sequence"/>
</dbReference>
<accession>A0ABU3W0F4</accession>
<dbReference type="SUPFAM" id="SSF53448">
    <property type="entry name" value="Nucleotide-diphospho-sugar transferases"/>
    <property type="match status" value="1"/>
</dbReference>
<gene>
    <name evidence="1" type="ORF">RYS15_15160</name>
</gene>
<keyword evidence="2" id="KW-1185">Reference proteome</keyword>
<evidence type="ECO:0000313" key="1">
    <source>
        <dbReference type="EMBL" id="MDV2080022.1"/>
    </source>
</evidence>
<dbReference type="Gene3D" id="3.90.550.10">
    <property type="entry name" value="Spore Coat Polysaccharide Biosynthesis Protein SpsA, Chain A"/>
    <property type="match status" value="1"/>
</dbReference>
<dbReference type="NCBIfam" id="TIGR04282">
    <property type="entry name" value="glyco_like_cofC"/>
    <property type="match status" value="1"/>
</dbReference>
<sequence length="223" mass="24634">MSDTENPRPECASPEAVVMQFAKWPVPGRVKTRLSPLLGDEGAMNAHVRLSRRVLANLAEAGLPLQFWWDRALVTPPVAAGPILADLETLGVRQCIQQGNDLGQRMHGALELALQRHDKAVIVGSDCPSVEARYVQAALALLDRHDVVMGPSDDGGYVLLAAKRTVPAMLDDIEWGSGRVLAQTRDRLDRLGLSHASLEPRWDVDEPEDWQRFLRELAEAPER</sequence>
<dbReference type="PANTHER" id="PTHR36529">
    <property type="entry name" value="SLL1095 PROTEIN"/>
    <property type="match status" value="1"/>
</dbReference>
<proteinExistence type="predicted"/>
<dbReference type="RefSeq" id="WP_316974483.1">
    <property type="nucleotide sequence ID" value="NZ_JAWIIJ010000010.1"/>
</dbReference>